<sequence length="132" mass="15024">MTVLTAETNIRILLQAYFDGLYTSDAQMLERVFHPHALYATAVDGQLVQRNMQDYLEVIRQRTSPASRHEPRTDLILQLEVLGPHTAFAKVQCSIAERHFTDLLSLVRVDGHWQIMAKVFHYEPLGVASCTS</sequence>
<dbReference type="Proteomes" id="UP000192582">
    <property type="component" value="Unassembled WGS sequence"/>
</dbReference>
<dbReference type="EMBL" id="FWWU01000008">
    <property type="protein sequence ID" value="SMB86143.1"/>
    <property type="molecule type" value="Genomic_DNA"/>
</dbReference>
<accession>A0A1W1UYH4</accession>
<evidence type="ECO:0000313" key="1">
    <source>
        <dbReference type="EMBL" id="SMB86143.1"/>
    </source>
</evidence>
<evidence type="ECO:0000313" key="2">
    <source>
        <dbReference type="Proteomes" id="UP000192582"/>
    </source>
</evidence>
<dbReference type="Pfam" id="PF12893">
    <property type="entry name" value="Lumazine_bd_2"/>
    <property type="match status" value="1"/>
</dbReference>
<dbReference type="SUPFAM" id="SSF54427">
    <property type="entry name" value="NTF2-like"/>
    <property type="match status" value="1"/>
</dbReference>
<dbReference type="OrthoDB" id="8445243at2"/>
<name>A0A1W1UYH4_9DEIO</name>
<proteinExistence type="predicted"/>
<dbReference type="InterPro" id="IPR032710">
    <property type="entry name" value="NTF2-like_dom_sf"/>
</dbReference>
<dbReference type="InterPro" id="IPR039437">
    <property type="entry name" value="FrzH/put_lumazine-bd"/>
</dbReference>
<gene>
    <name evidence="1" type="ORF">SAMN00790413_03702</name>
</gene>
<organism evidence="1 2">
    <name type="scientific">Deinococcus hopiensis KR-140</name>
    <dbReference type="NCBI Taxonomy" id="695939"/>
    <lineage>
        <taxon>Bacteria</taxon>
        <taxon>Thermotogati</taxon>
        <taxon>Deinococcota</taxon>
        <taxon>Deinococci</taxon>
        <taxon>Deinococcales</taxon>
        <taxon>Deinococcaceae</taxon>
        <taxon>Deinococcus</taxon>
    </lineage>
</organism>
<dbReference type="Gene3D" id="3.10.450.50">
    <property type="match status" value="1"/>
</dbReference>
<dbReference type="STRING" id="695939.SAMN00790413_03702"/>
<protein>
    <submittedName>
        <fullName evidence="1">Putative lumazine-binding</fullName>
    </submittedName>
</protein>
<keyword evidence="2" id="KW-1185">Reference proteome</keyword>
<dbReference type="RefSeq" id="WP_084047589.1">
    <property type="nucleotide sequence ID" value="NZ_FWWU01000008.1"/>
</dbReference>
<reference evidence="1 2" key="1">
    <citation type="submission" date="2017-04" db="EMBL/GenBank/DDBJ databases">
        <authorList>
            <person name="Afonso C.L."/>
            <person name="Miller P.J."/>
            <person name="Scott M.A."/>
            <person name="Spackman E."/>
            <person name="Goraichik I."/>
            <person name="Dimitrov K.M."/>
            <person name="Suarez D.L."/>
            <person name="Swayne D.E."/>
        </authorList>
    </citation>
    <scope>NUCLEOTIDE SEQUENCE [LARGE SCALE GENOMIC DNA]</scope>
    <source>
        <strain evidence="1 2">KR-140</strain>
    </source>
</reference>
<dbReference type="AlphaFoldDB" id="A0A1W1UYH4"/>